<reference evidence="1 2" key="1">
    <citation type="submission" date="2022-01" db="EMBL/GenBank/DDBJ databases">
        <title>A chromosomal length assembly of Cordylochernes scorpioides.</title>
        <authorList>
            <person name="Zeh D."/>
            <person name="Zeh J."/>
        </authorList>
    </citation>
    <scope>NUCLEOTIDE SEQUENCE [LARGE SCALE GENOMIC DNA]</scope>
    <source>
        <strain evidence="1">IN4F17</strain>
        <tissue evidence="1">Whole Body</tissue>
    </source>
</reference>
<proteinExistence type="predicted"/>
<accession>A0ABY6KE32</accession>
<evidence type="ECO:0000313" key="1">
    <source>
        <dbReference type="EMBL" id="UYV67092.1"/>
    </source>
</evidence>
<keyword evidence="2" id="KW-1185">Reference proteome</keyword>
<dbReference type="Proteomes" id="UP001235939">
    <property type="component" value="Chromosome 04"/>
</dbReference>
<sequence>MAGGCKQVAQDVGSSTPGKATLYLANVSIVCSPLEWLHSMSGDQKKQSHTEWYFQVFRPTADKEDNCRGIGIPEVTYGCETWTLRKEGRKRIEAFEMWTWRKFFRMPWTDKRTHTSFFNEINFDEAQFGL</sequence>
<evidence type="ECO:0000313" key="2">
    <source>
        <dbReference type="Proteomes" id="UP001235939"/>
    </source>
</evidence>
<name>A0ABY6KE32_9ARAC</name>
<organism evidence="1 2">
    <name type="scientific">Cordylochernes scorpioides</name>
    <dbReference type="NCBI Taxonomy" id="51811"/>
    <lineage>
        <taxon>Eukaryota</taxon>
        <taxon>Metazoa</taxon>
        <taxon>Ecdysozoa</taxon>
        <taxon>Arthropoda</taxon>
        <taxon>Chelicerata</taxon>
        <taxon>Arachnida</taxon>
        <taxon>Pseudoscorpiones</taxon>
        <taxon>Cheliferoidea</taxon>
        <taxon>Chernetidae</taxon>
        <taxon>Cordylochernes</taxon>
    </lineage>
</organism>
<dbReference type="EMBL" id="CP092866">
    <property type="protein sequence ID" value="UYV67092.1"/>
    <property type="molecule type" value="Genomic_DNA"/>
</dbReference>
<protein>
    <submittedName>
        <fullName evidence="1">Uncharacterized protein</fullName>
    </submittedName>
</protein>
<gene>
    <name evidence="1" type="ORF">LAZ67_4003869</name>
</gene>